<evidence type="ECO:0000313" key="5">
    <source>
        <dbReference type="Proteomes" id="UP000016646"/>
    </source>
</evidence>
<dbReference type="Proteomes" id="UP000016412">
    <property type="component" value="Unassembled WGS sequence"/>
</dbReference>
<name>U2KY61_TRESO</name>
<dbReference type="AlphaFoldDB" id="U2KY61"/>
<evidence type="ECO:0000313" key="2">
    <source>
        <dbReference type="EMBL" id="ERF59867.1"/>
    </source>
</evidence>
<dbReference type="PATRIC" id="fig|1125725.3.peg.2158"/>
<dbReference type="SUPFAM" id="SSF53807">
    <property type="entry name" value="Helical backbone' metal receptor"/>
    <property type="match status" value="1"/>
</dbReference>
<reference evidence="4 5" key="1">
    <citation type="submission" date="2013-08" db="EMBL/GenBank/DDBJ databases">
        <authorList>
            <person name="Durkin A.S."/>
            <person name="Haft D.R."/>
            <person name="McCorrison J."/>
            <person name="Torralba M."/>
            <person name="Gillis M."/>
            <person name="Haft D.H."/>
            <person name="Methe B."/>
            <person name="Sutton G."/>
            <person name="Nelson K.E."/>
        </authorList>
    </citation>
    <scope>NUCLEOTIDE SEQUENCE [LARGE SCALE GENOMIC DNA]</scope>
    <source>
        <strain evidence="3 5">ATCC 35536</strain>
        <strain evidence="2 4">VPI DR56BR1116</strain>
    </source>
</reference>
<dbReference type="Gene3D" id="3.40.50.1980">
    <property type="entry name" value="Nitrogenase molybdenum iron protein domain"/>
    <property type="match status" value="1"/>
</dbReference>
<dbReference type="EMBL" id="AVQI01000033">
    <property type="protein sequence ID" value="ERK03397.1"/>
    <property type="molecule type" value="Genomic_DNA"/>
</dbReference>
<keyword evidence="5" id="KW-1185">Reference proteome</keyword>
<dbReference type="STRING" id="1125725.HMPREF1325_0665"/>
<comment type="caution">
    <text evidence="2">The sequence shown here is derived from an EMBL/GenBank/DDBJ whole genome shotgun (WGS) entry which is preliminary data.</text>
</comment>
<evidence type="ECO:0000313" key="3">
    <source>
        <dbReference type="EMBL" id="ERK03397.1"/>
    </source>
</evidence>
<protein>
    <submittedName>
        <fullName evidence="2">Periplasmic solute-binding family protein</fullName>
    </submittedName>
</protein>
<proteinExistence type="predicted"/>
<dbReference type="Proteomes" id="UP000016646">
    <property type="component" value="Unassembled WGS sequence"/>
</dbReference>
<keyword evidence="1" id="KW-0732">Signal</keyword>
<evidence type="ECO:0000313" key="4">
    <source>
        <dbReference type="Proteomes" id="UP000016412"/>
    </source>
</evidence>
<dbReference type="eggNOG" id="COG0803">
    <property type="taxonomic scope" value="Bacteria"/>
</dbReference>
<gene>
    <name evidence="3" type="ORF">HMPREF0860_2087</name>
    <name evidence="2" type="ORF">HMPREF1325_0665</name>
</gene>
<sequence>MMKKIINFILLAFAGAVLFANEKTGERSPVRSASETKPRVVASTSWTAAFADIAGADGVETIAPANLRHPPEYEVTVSDIQKIAASDFFVYAGFERMMKTLGTSVGTVQMIRIANNNSIATVTSETAKIAEKLGTEKENEARLALYVNAIREAKAEIERRGKSNAKVLCHTHQRYLAADLGFTVAAIFGAEGVTANQIADAKSGGYDIIIDNVHNPVGSPLAEVAPKAVYVVWRNFPDKVERNALLRVVQENIAALMKAL</sequence>
<dbReference type="OrthoDB" id="1951467at2"/>
<dbReference type="RefSeq" id="WP_021331144.1">
    <property type="nucleotide sequence ID" value="NZ_AUZJ01000055.1"/>
</dbReference>
<feature type="signal peptide" evidence="1">
    <location>
        <begin position="1"/>
        <end position="19"/>
    </location>
</feature>
<evidence type="ECO:0000256" key="1">
    <source>
        <dbReference type="SAM" id="SignalP"/>
    </source>
</evidence>
<dbReference type="EMBL" id="AUZJ01000055">
    <property type="protein sequence ID" value="ERF59867.1"/>
    <property type="molecule type" value="Genomic_DNA"/>
</dbReference>
<feature type="chain" id="PRO_5004631258" evidence="1">
    <location>
        <begin position="20"/>
        <end position="260"/>
    </location>
</feature>
<organism evidence="2 4">
    <name type="scientific">Treponema socranskii subsp. socranskii VPI DR56BR1116 = ATCC 35536</name>
    <dbReference type="NCBI Taxonomy" id="1125725"/>
    <lineage>
        <taxon>Bacteria</taxon>
        <taxon>Pseudomonadati</taxon>
        <taxon>Spirochaetota</taxon>
        <taxon>Spirochaetia</taxon>
        <taxon>Spirochaetales</taxon>
        <taxon>Treponemataceae</taxon>
        <taxon>Treponema</taxon>
    </lineage>
</organism>
<accession>U2KY61</accession>